<evidence type="ECO:0000313" key="1">
    <source>
        <dbReference type="EnsemblMetazoa" id="CJA24261.1"/>
    </source>
</evidence>
<evidence type="ECO:0000313" key="2">
    <source>
        <dbReference type="Proteomes" id="UP000005237"/>
    </source>
</evidence>
<proteinExistence type="predicted"/>
<protein>
    <submittedName>
        <fullName evidence="1">Uncharacterized protein</fullName>
    </submittedName>
</protein>
<dbReference type="Proteomes" id="UP000005237">
    <property type="component" value="Unassembled WGS sequence"/>
</dbReference>
<dbReference type="EnsemblMetazoa" id="CJA24261.1">
    <property type="protein sequence ID" value="CJA24261.1"/>
    <property type="gene ID" value="WBGene00179833"/>
</dbReference>
<keyword evidence="2" id="KW-1185">Reference proteome</keyword>
<reference evidence="2" key="1">
    <citation type="submission" date="2010-08" db="EMBL/GenBank/DDBJ databases">
        <authorList>
            <consortium name="Caenorhabditis japonica Sequencing Consortium"/>
            <person name="Wilson R.K."/>
        </authorList>
    </citation>
    <scope>NUCLEOTIDE SEQUENCE [LARGE SCALE GENOMIC DNA]</scope>
    <source>
        <strain evidence="2">DF5081</strain>
    </source>
</reference>
<sequence>MGRDEENKEALSSYRMSIETSPEVDITEIDEDGQVYEEYYVEIEESGQEPNASRHPYVARRSRKIDRIVAGVSSEHIDVMDLGRTVILGTSDGSLNSIRVEKAVKSGGSSTCFLGNCSMEALVNGLMTPYGTDARYAMIGNAIMWNALKSDMRDVKSHIVVRSSQALPKFEGIDLDDENLDELRGHHIRAVGVFGDADLGYIFNLLTFRSSAKLLNKAKQFLKAYFIVACRPRCMIWRYTLRRTGMHKKAILNLPVSVVKSLLNFLLDLTGIGCKQRPFREVNRSAPFYQLLGSDDETREETYTEMCHMRDSLKNFFREAITDVLNEIREMPFCSKTGTIVSPLRGRHLDRYSVMWKDYEAMLKAEHDNPSERNTKIRVQFEQHLCEIVPH</sequence>
<reference evidence="1" key="2">
    <citation type="submission" date="2022-06" db="UniProtKB">
        <authorList>
            <consortium name="EnsemblMetazoa"/>
        </authorList>
    </citation>
    <scope>IDENTIFICATION</scope>
    <source>
        <strain evidence="1">DF5081</strain>
    </source>
</reference>
<organism evidence="1 2">
    <name type="scientific">Caenorhabditis japonica</name>
    <dbReference type="NCBI Taxonomy" id="281687"/>
    <lineage>
        <taxon>Eukaryota</taxon>
        <taxon>Metazoa</taxon>
        <taxon>Ecdysozoa</taxon>
        <taxon>Nematoda</taxon>
        <taxon>Chromadorea</taxon>
        <taxon>Rhabditida</taxon>
        <taxon>Rhabditina</taxon>
        <taxon>Rhabditomorpha</taxon>
        <taxon>Rhabditoidea</taxon>
        <taxon>Rhabditidae</taxon>
        <taxon>Peloderinae</taxon>
        <taxon>Caenorhabditis</taxon>
    </lineage>
</organism>
<dbReference type="AlphaFoldDB" id="A0A8R1IEJ5"/>
<accession>A0A8R1IEJ5</accession>
<name>A0A8R1IEJ5_CAEJA</name>